<sequence>MKKLSKKSVLLLGASGVLAVGIAVPAVAYAEDATPSPSTSSSASPGTVKQRGPDQQKLAAALAKELGIDEQKVADALTKVRDELRPTTGDKPAEGDQKADRAAKLKERLDQAVKDGKLTQAEADAIIKAQSAGVLGGPGFGGRVGHGPAPTASPTK</sequence>
<evidence type="ECO:0000256" key="2">
    <source>
        <dbReference type="SAM" id="SignalP"/>
    </source>
</evidence>
<evidence type="ECO:0000313" key="4">
    <source>
        <dbReference type="Proteomes" id="UP000587527"/>
    </source>
</evidence>
<feature type="region of interest" description="Disordered" evidence="1">
    <location>
        <begin position="31"/>
        <end position="56"/>
    </location>
</feature>
<proteinExistence type="predicted"/>
<dbReference type="Proteomes" id="UP000587527">
    <property type="component" value="Unassembled WGS sequence"/>
</dbReference>
<feature type="compositionally biased region" description="Low complexity" evidence="1">
    <location>
        <begin position="33"/>
        <end position="45"/>
    </location>
</feature>
<protein>
    <submittedName>
        <fullName evidence="3">Uncharacterized protein</fullName>
    </submittedName>
</protein>
<feature type="compositionally biased region" description="Gly residues" evidence="1">
    <location>
        <begin position="134"/>
        <end position="145"/>
    </location>
</feature>
<comment type="caution">
    <text evidence="3">The sequence shown here is derived from an EMBL/GenBank/DDBJ whole genome shotgun (WGS) entry which is preliminary data.</text>
</comment>
<evidence type="ECO:0000256" key="1">
    <source>
        <dbReference type="SAM" id="MobiDB-lite"/>
    </source>
</evidence>
<keyword evidence="2" id="KW-0732">Signal</keyword>
<feature type="signal peptide" evidence="2">
    <location>
        <begin position="1"/>
        <end position="19"/>
    </location>
</feature>
<name>A0A841BJY0_9ACTN</name>
<feature type="compositionally biased region" description="Basic and acidic residues" evidence="1">
    <location>
        <begin position="91"/>
        <end position="108"/>
    </location>
</feature>
<dbReference type="RefSeq" id="WP_184831651.1">
    <property type="nucleotide sequence ID" value="NZ_JACHMN010000001.1"/>
</dbReference>
<dbReference type="AlphaFoldDB" id="A0A841BJY0"/>
<evidence type="ECO:0000313" key="3">
    <source>
        <dbReference type="EMBL" id="MBB5867201.1"/>
    </source>
</evidence>
<feature type="region of interest" description="Disordered" evidence="1">
    <location>
        <begin position="80"/>
        <end position="108"/>
    </location>
</feature>
<feature type="chain" id="PRO_5039633646" evidence="2">
    <location>
        <begin position="20"/>
        <end position="156"/>
    </location>
</feature>
<accession>A0A841BJY0</accession>
<reference evidence="3 4" key="1">
    <citation type="submission" date="2020-08" db="EMBL/GenBank/DDBJ databases">
        <title>Sequencing the genomes of 1000 actinobacteria strains.</title>
        <authorList>
            <person name="Klenk H.-P."/>
        </authorList>
    </citation>
    <scope>NUCLEOTIDE SEQUENCE [LARGE SCALE GENOMIC DNA]</scope>
    <source>
        <strain evidence="3 4">DSM 45362</strain>
    </source>
</reference>
<keyword evidence="4" id="KW-1185">Reference proteome</keyword>
<feature type="region of interest" description="Disordered" evidence="1">
    <location>
        <begin position="133"/>
        <end position="156"/>
    </location>
</feature>
<gene>
    <name evidence="3" type="ORF">F4553_000580</name>
</gene>
<dbReference type="EMBL" id="JACHMN010000001">
    <property type="protein sequence ID" value="MBB5867201.1"/>
    <property type="molecule type" value="Genomic_DNA"/>
</dbReference>
<organism evidence="3 4">
    <name type="scientific">Allocatelliglobosispora scoriae</name>
    <dbReference type="NCBI Taxonomy" id="643052"/>
    <lineage>
        <taxon>Bacteria</taxon>
        <taxon>Bacillati</taxon>
        <taxon>Actinomycetota</taxon>
        <taxon>Actinomycetes</taxon>
        <taxon>Micromonosporales</taxon>
        <taxon>Micromonosporaceae</taxon>
        <taxon>Allocatelliglobosispora</taxon>
    </lineage>
</organism>